<keyword evidence="2" id="KW-1133">Transmembrane helix</keyword>
<name>A0AAW3JVY0_9FIRM</name>
<accession>A0AAW3JVY0</accession>
<dbReference type="Gene3D" id="3.10.620.30">
    <property type="match status" value="1"/>
</dbReference>
<dbReference type="InterPro" id="IPR013378">
    <property type="entry name" value="InlB-like_B-rpt"/>
</dbReference>
<protein>
    <recommendedName>
        <fullName evidence="5">Internalin-A</fullName>
    </recommendedName>
</protein>
<dbReference type="InterPro" id="IPR053139">
    <property type="entry name" value="Surface_bspA-like"/>
</dbReference>
<dbReference type="SUPFAM" id="SSF52058">
    <property type="entry name" value="L domain-like"/>
    <property type="match status" value="1"/>
</dbReference>
<dbReference type="InterPro" id="IPR032675">
    <property type="entry name" value="LRR_dom_sf"/>
</dbReference>
<dbReference type="PANTHER" id="PTHR45661">
    <property type="entry name" value="SURFACE ANTIGEN"/>
    <property type="match status" value="1"/>
</dbReference>
<evidence type="ECO:0000313" key="4">
    <source>
        <dbReference type="Proteomes" id="UP000050833"/>
    </source>
</evidence>
<comment type="caution">
    <text evidence="3">The sequence shown here is derived from an EMBL/GenBank/DDBJ whole genome shotgun (WGS) entry which is preliminary data.</text>
</comment>
<gene>
    <name evidence="3" type="ORF">APZ18_04255</name>
</gene>
<keyword evidence="2" id="KW-0472">Membrane</keyword>
<dbReference type="EMBL" id="LLKB01000001">
    <property type="protein sequence ID" value="KQC86406.1"/>
    <property type="molecule type" value="Genomic_DNA"/>
</dbReference>
<reference evidence="3 4" key="1">
    <citation type="submission" date="2015-10" db="EMBL/GenBank/DDBJ databases">
        <title>Butyribacter intestini gen. nov., sp. nov., a butyric acid-producing bacterium of the family Lachnospiraceae isolated from the human faeces.</title>
        <authorList>
            <person name="Zou Y."/>
            <person name="Xue W."/>
            <person name="Luo G."/>
            <person name="Lv M."/>
        </authorList>
    </citation>
    <scope>NUCLEOTIDE SEQUENCE [LARGE SCALE GENOMIC DNA]</scope>
    <source>
        <strain evidence="3 4">TF01-11</strain>
    </source>
</reference>
<dbReference type="SUPFAM" id="SSF54001">
    <property type="entry name" value="Cysteine proteinases"/>
    <property type="match status" value="1"/>
</dbReference>
<dbReference type="Gene3D" id="2.60.40.4270">
    <property type="entry name" value="Listeria-Bacteroides repeat domain"/>
    <property type="match status" value="10"/>
</dbReference>
<dbReference type="InterPro" id="IPR038765">
    <property type="entry name" value="Papain-like_cys_pep_sf"/>
</dbReference>
<dbReference type="RefSeq" id="WP_055941880.1">
    <property type="nucleotide sequence ID" value="NZ_JAQDCV010000001.1"/>
</dbReference>
<dbReference type="InterPro" id="IPR026906">
    <property type="entry name" value="LRR_5"/>
</dbReference>
<dbReference type="Gene3D" id="3.80.10.10">
    <property type="entry name" value="Ribonuclease Inhibitor"/>
    <property type="match status" value="3"/>
</dbReference>
<evidence type="ECO:0000313" key="3">
    <source>
        <dbReference type="EMBL" id="KQC86406.1"/>
    </source>
</evidence>
<sequence length="1883" mass="210374">MKTNFKNEKQIVSMIILTALLILSVIMVVNFGKAGTVNTFTFTYGGNTYSAEFEYESVSREGDATNFRITKIEQKDNTSKIVCPTEIKVPDSIIIGSNSCKITSIGSGKGKPFICDDTFNGGNLKNVYNNAETLAVTLPDSVTEVKENAFSNGISDINTSTNITTLTKVTMNSVVKVGDYAFSGCGSLNNITLSKVENIGNYAFNNCSSLNNITLSKVENIGNYAFNNCSSLNNITLSKVENIGNYAFNNCSSLNNITLSKVENIGNYAFNNCYALKRIILPKSCLLVGNYAFGGNSININLFVSNPNTVFDGTVSDFSGKQIVSYKNSVAKDFAGDKFKTFTQYKSEMGSFPSGCDFPASDTSFKAVFSTDGSDLYSDSKVTNTPNLAGDGVYSSYIYLTNEMIAGNSGIKTTVNKAYTTSSDNNSKYTFKGFYIGSKQLFNEKGELSTKNVADFSVKNETTTIYSRFQGKIYSVKFYNCVNVNSNGKNEMTIAGLSKDTHAYSDDDSNEYIATSYEYGKEFSLPVESASSFNRYGYNFKGWYEYENDKTNEVVTKIEKGSSGDRTFAAKWSAKTYKISFNFNGGHKAKDNEAYPTTHKYGTAQIKFNTPVKNGYDFAGWLLASTNTIQNSYTRYQTEDATYTAQWTPHKYTVTFETGTKENIAPTDFDITGNKIDLTSNDFKPIKKGNKFLGWFDVKGTEYKTVQYGVSKNTNYGTLEDVTFYAKWKPNQYNVVCNLDGGYIDNYPMNIDGTIDMVHAYGVSEALPLVPEKTGYSFLGWVLTDLDEGTYTEKIPADLDHDATFVAKWSKDDYKISYDLDGGNVDAALTSVYNIDTDTITLPAPTKEGYSFSKWIDLDTNNEIKSIVKGTVGDKKLKALWVANSYKINYAATEENEALTKERIFADDVVLANPTRQGYIFKGWYDNADLTGSAYTSDRLKNLASDVTLYAKWSPAQYKITYDLGLGSTYATMPAYSDTYTVDSPVVLPVPVWTGHTFKSWDLNGMNITTTAGLLGDVTVKAIWNEDVFKITYKLNNGTLPDEDYATTHYYGVSESLPTPKRSGYDFKGWYMDENFTTATYKTVDATVSEDVTFYARWTLNTYTIYYNLGSAKSNGGTFDKESQTFNVNEDVELNVPTWEGHTFKGWVTEDNEVITKISKGTYKDMKLTAAWNTDSSTISYETNGGTINDDNVNYRHLLGDSEGLPYNVTKPGYVFKGWYDNAELLGDVYTQTKKSESKDMKFYAKWNGAVYSYTFKLDGGTLAKDSNINDEFFDETNNTIKETFGETIKLPKVYKSGCNASSEWKITTAGYEGVTVKEGSKVDYPDDITLEPIWTGGTHKVFFDADGGSFKSGYEELAKENDRYYKSVKYSIDTDLQYYGTLPVVEKDGYTFLGWATKDKEFVVETDEVKLATDTVLYAQYKKNEKTTSYQKDVTVNEDWDVDPNDLDSYTLLDENVALEEPEAKIAWFKTKAVGENYLAIDDAAGRGLYKAMWNYYHDGKNVNKGIKFSINTGDGLGLFNVYTCFTEDHPELSWMRGCGVDMAAGSNGRTYCYMHPSYDYNASEVIRNFNTVENSDRYQNLLKKVKKGKTTADTLDNIARVICANLAYTEDKDKKGNYSSKYRDAAYVINQSEKHECVCVGYAYTFKMMCNYFGIDCVNVGGDAEGGHEWNYVKVGKKYYGVDLTWMDSGSKQQNVYCYLEDAKTFGVKGYDKSNLRKSDLYIEKYITLATTPYKRNVTVGKFKYQITGGGECTLTGATAKGKKVTNLTINKGVIYNGLTYSISKIGDKAFKNNTYLKKINITAVKKIKTFTVGKNAFEGCKNIRTITLNNSFGKKINFCNKSFRLGNKKKCRVSIISSKKLKKDTVKKLKKAGLKKFTTN</sequence>
<dbReference type="Proteomes" id="UP000050833">
    <property type="component" value="Unassembled WGS sequence"/>
</dbReference>
<dbReference type="GO" id="GO:0030313">
    <property type="term" value="C:cell envelope"/>
    <property type="evidence" value="ECO:0007669"/>
    <property type="project" value="UniProtKB-SubCell"/>
</dbReference>
<evidence type="ECO:0000256" key="1">
    <source>
        <dbReference type="ARBA" id="ARBA00004196"/>
    </source>
</evidence>
<dbReference type="Pfam" id="PF09479">
    <property type="entry name" value="Flg_new"/>
    <property type="match status" value="11"/>
</dbReference>
<dbReference type="PANTHER" id="PTHR45661:SF3">
    <property type="entry name" value="IG-LIKE DOMAIN-CONTAINING PROTEIN"/>
    <property type="match status" value="1"/>
</dbReference>
<evidence type="ECO:0000256" key="2">
    <source>
        <dbReference type="SAM" id="Phobius"/>
    </source>
</evidence>
<dbReference type="InterPro" id="IPR042229">
    <property type="entry name" value="Listeria/Bacterioides_rpt_sf"/>
</dbReference>
<proteinExistence type="predicted"/>
<comment type="subcellular location">
    <subcellularLocation>
        <location evidence="1">Cell envelope</location>
    </subcellularLocation>
</comment>
<dbReference type="Pfam" id="PF13306">
    <property type="entry name" value="LRR_5"/>
    <property type="match status" value="3"/>
</dbReference>
<keyword evidence="2" id="KW-0812">Transmembrane</keyword>
<keyword evidence="4" id="KW-1185">Reference proteome</keyword>
<evidence type="ECO:0008006" key="5">
    <source>
        <dbReference type="Google" id="ProtNLM"/>
    </source>
</evidence>
<feature type="transmembrane region" description="Helical" evidence="2">
    <location>
        <begin position="12"/>
        <end position="32"/>
    </location>
</feature>
<organism evidence="3 4">
    <name type="scientific">Butyribacter intestini</name>
    <dbReference type="NCBI Taxonomy" id="1703332"/>
    <lineage>
        <taxon>Bacteria</taxon>
        <taxon>Bacillati</taxon>
        <taxon>Bacillota</taxon>
        <taxon>Clostridia</taxon>
        <taxon>Lachnospirales</taxon>
        <taxon>Lachnospiraceae</taxon>
        <taxon>Butyribacter</taxon>
    </lineage>
</organism>
<dbReference type="NCBIfam" id="TIGR02543">
    <property type="entry name" value="List_Bact_rpt"/>
    <property type="match status" value="6"/>
</dbReference>